<accession>A0AB34KTP1</accession>
<dbReference type="PANTHER" id="PTHR13018:SF26">
    <property type="entry name" value="DOMAIN PROTEIN, PUTATIVE (AFU_ORTHOLOGUE AFUA_5G10920)-RELATED"/>
    <property type="match status" value="1"/>
</dbReference>
<comment type="caution">
    <text evidence="13">The sequence shown here is derived from an EMBL/GenBank/DDBJ whole genome shotgun (WGS) entry which is preliminary data.</text>
</comment>
<feature type="domain" description="CSC1/OSCA1-like N-terminal transmembrane" evidence="11">
    <location>
        <begin position="35"/>
        <end position="183"/>
    </location>
</feature>
<keyword evidence="6 8" id="KW-0472">Membrane</keyword>
<keyword evidence="14" id="KW-1185">Reference proteome</keyword>
<keyword evidence="5 8" id="KW-1133">Transmembrane helix</keyword>
<comment type="subcellular location">
    <subcellularLocation>
        <location evidence="1">Endomembrane system</location>
        <topology evidence="1">Multi-pass membrane protein</topology>
    </subcellularLocation>
</comment>
<keyword evidence="4 8" id="KW-0812">Transmembrane</keyword>
<dbReference type="InterPro" id="IPR035979">
    <property type="entry name" value="RBD_domain_sf"/>
</dbReference>
<feature type="transmembrane region" description="Helical" evidence="8">
    <location>
        <begin position="621"/>
        <end position="642"/>
    </location>
</feature>
<gene>
    <name evidence="13" type="ORF">WHR41_02958</name>
</gene>
<name>A0AB34KTP1_9PEZI</name>
<feature type="transmembrane region" description="Helical" evidence="8">
    <location>
        <begin position="454"/>
        <end position="478"/>
    </location>
</feature>
<feature type="transmembrane region" description="Helical" evidence="8">
    <location>
        <begin position="596"/>
        <end position="615"/>
    </location>
</feature>
<feature type="transmembrane region" description="Helical" evidence="8">
    <location>
        <begin position="546"/>
        <end position="575"/>
    </location>
</feature>
<dbReference type="InterPro" id="IPR003864">
    <property type="entry name" value="CSC1/OSCA1-like_7TM"/>
</dbReference>
<proteinExistence type="inferred from homology"/>
<dbReference type="GeneID" id="96004402"/>
<feature type="transmembrane region" description="Helical" evidence="8">
    <location>
        <begin position="115"/>
        <end position="134"/>
    </location>
</feature>
<evidence type="ECO:0000256" key="7">
    <source>
        <dbReference type="SAM" id="MobiDB-lite"/>
    </source>
</evidence>
<dbReference type="SUPFAM" id="SSF54928">
    <property type="entry name" value="RNA-binding domain, RBD"/>
    <property type="match status" value="1"/>
</dbReference>
<feature type="transmembrane region" description="Helical" evidence="8">
    <location>
        <begin position="663"/>
        <end position="683"/>
    </location>
</feature>
<feature type="compositionally biased region" description="Polar residues" evidence="7">
    <location>
        <begin position="736"/>
        <end position="749"/>
    </location>
</feature>
<feature type="transmembrane region" description="Helical" evidence="8">
    <location>
        <begin position="408"/>
        <end position="434"/>
    </location>
</feature>
<evidence type="ECO:0000313" key="13">
    <source>
        <dbReference type="EMBL" id="KAL1588443.1"/>
    </source>
</evidence>
<feature type="transmembrane region" description="Helical" evidence="8">
    <location>
        <begin position="499"/>
        <end position="526"/>
    </location>
</feature>
<feature type="transmembrane region" description="Helical" evidence="8">
    <location>
        <begin position="689"/>
        <end position="709"/>
    </location>
</feature>
<dbReference type="PANTHER" id="PTHR13018">
    <property type="entry name" value="PROBABLE MEMBRANE PROTEIN DUF221-RELATED"/>
    <property type="match status" value="1"/>
</dbReference>
<evidence type="ECO:0000256" key="4">
    <source>
        <dbReference type="ARBA" id="ARBA00022692"/>
    </source>
</evidence>
<evidence type="ECO:0000256" key="2">
    <source>
        <dbReference type="ARBA" id="ARBA00007779"/>
    </source>
</evidence>
<dbReference type="InterPro" id="IPR045122">
    <property type="entry name" value="Csc1-like"/>
</dbReference>
<evidence type="ECO:0000256" key="8">
    <source>
        <dbReference type="SAM" id="Phobius"/>
    </source>
</evidence>
<feature type="region of interest" description="Disordered" evidence="7">
    <location>
        <begin position="731"/>
        <end position="776"/>
    </location>
</feature>
<feature type="domain" description="10TM putative phosphate transporter extracellular tail" evidence="10">
    <location>
        <begin position="791"/>
        <end position="875"/>
    </location>
</feature>
<evidence type="ECO:0000256" key="3">
    <source>
        <dbReference type="ARBA" id="ARBA00022448"/>
    </source>
</evidence>
<feature type="domain" description="CSC1/OSCA1-like 7TM region" evidence="9">
    <location>
        <begin position="409"/>
        <end position="678"/>
    </location>
</feature>
<dbReference type="GO" id="GO:0012505">
    <property type="term" value="C:endomembrane system"/>
    <property type="evidence" value="ECO:0007669"/>
    <property type="project" value="UniProtKB-SubCell"/>
</dbReference>
<dbReference type="AlphaFoldDB" id="A0AB34KTP1"/>
<dbReference type="InterPro" id="IPR027815">
    <property type="entry name" value="CSC1/OSCA1-like_cyt"/>
</dbReference>
<comment type="similarity">
    <text evidence="2">Belongs to the CSC1 (TC 1.A.17) family.</text>
</comment>
<dbReference type="RefSeq" id="XP_069231548.1">
    <property type="nucleotide sequence ID" value="XM_069371564.1"/>
</dbReference>
<evidence type="ECO:0000256" key="5">
    <source>
        <dbReference type="ARBA" id="ARBA00022989"/>
    </source>
</evidence>
<protein>
    <recommendedName>
        <fullName evidence="15">DUF221-domain-containing protein</fullName>
    </recommendedName>
</protein>
<dbReference type="Pfam" id="PF02714">
    <property type="entry name" value="RSN1_7TM"/>
    <property type="match status" value="1"/>
</dbReference>
<dbReference type="GO" id="GO:0003676">
    <property type="term" value="F:nucleic acid binding"/>
    <property type="evidence" value="ECO:0007669"/>
    <property type="project" value="InterPro"/>
</dbReference>
<dbReference type="Pfam" id="PF13967">
    <property type="entry name" value="RSN1_TM"/>
    <property type="match status" value="1"/>
</dbReference>
<dbReference type="InterPro" id="IPR032880">
    <property type="entry name" value="CSC1/OSCA1-like_N"/>
</dbReference>
<feature type="domain" description="CSC1/OSCA1-like cytosolic" evidence="12">
    <location>
        <begin position="207"/>
        <end position="395"/>
    </location>
</feature>
<evidence type="ECO:0000256" key="6">
    <source>
        <dbReference type="ARBA" id="ARBA00023136"/>
    </source>
</evidence>
<dbReference type="Pfam" id="PF12621">
    <property type="entry name" value="PHM7_ext"/>
    <property type="match status" value="1"/>
</dbReference>
<organism evidence="13 14">
    <name type="scientific">Cladosporium halotolerans</name>
    <dbReference type="NCBI Taxonomy" id="1052096"/>
    <lineage>
        <taxon>Eukaryota</taxon>
        <taxon>Fungi</taxon>
        <taxon>Dikarya</taxon>
        <taxon>Ascomycota</taxon>
        <taxon>Pezizomycotina</taxon>
        <taxon>Dothideomycetes</taxon>
        <taxon>Dothideomycetidae</taxon>
        <taxon>Cladosporiales</taxon>
        <taxon>Cladosporiaceae</taxon>
        <taxon>Cladosporium</taxon>
    </lineage>
</organism>
<evidence type="ECO:0000256" key="1">
    <source>
        <dbReference type="ARBA" id="ARBA00004127"/>
    </source>
</evidence>
<dbReference type="GO" id="GO:0005886">
    <property type="term" value="C:plasma membrane"/>
    <property type="evidence" value="ECO:0007669"/>
    <property type="project" value="TreeGrafter"/>
</dbReference>
<dbReference type="InterPro" id="IPR022257">
    <property type="entry name" value="PHM7_ext"/>
</dbReference>
<evidence type="ECO:0000313" key="14">
    <source>
        <dbReference type="Proteomes" id="UP000803884"/>
    </source>
</evidence>
<dbReference type="EMBL" id="JAAQHG020000007">
    <property type="protein sequence ID" value="KAL1588443.1"/>
    <property type="molecule type" value="Genomic_DNA"/>
</dbReference>
<feature type="transmembrane region" description="Helical" evidence="8">
    <location>
        <begin position="162"/>
        <end position="181"/>
    </location>
</feature>
<dbReference type="GO" id="GO:0005227">
    <property type="term" value="F:calcium-activated cation channel activity"/>
    <property type="evidence" value="ECO:0007669"/>
    <property type="project" value="InterPro"/>
</dbReference>
<feature type="transmembrane region" description="Helical" evidence="8">
    <location>
        <begin position="32"/>
        <end position="56"/>
    </location>
</feature>
<evidence type="ECO:0000259" key="11">
    <source>
        <dbReference type="Pfam" id="PF13967"/>
    </source>
</evidence>
<evidence type="ECO:0000259" key="12">
    <source>
        <dbReference type="Pfam" id="PF14703"/>
    </source>
</evidence>
<evidence type="ECO:0000259" key="9">
    <source>
        <dbReference type="Pfam" id="PF02714"/>
    </source>
</evidence>
<sequence>MGDIGAMGGNHVHELVRRQNAGENQGGGSSSISGLVSTLIPTLIIAVIAFTGFLILSRRFQRIYQPRTYIESLRGSQRSPKQSAGVLGWRNEYNALKDEFILGHSSIDNYLWLRFFKMLTLMCLVGCIVTWPILFPVNATAGGGQSGLDILSFSNVQPGPRYYAQALVAWVFLGWVVFMITRETIYVTHLRHRFYQAPYNAARVSTRTVLFSNLPEDARNEQFLRAEFAGAKHVWLVTVPDDLADKVSERDKAAAKLETGEVKMIQGYVKAQLKKEKKGQESRARLNGAAPASAIELTDKERPKHRLPVLKFLPFGKKVDTLDWSRGELKRLIPEVANEQHEQRGGAGEAKGACFIEFATVEAAEAALRSSKEKKKSKIRPEELGMHPDNVLWKNTTKKSAQVKIMSALCTAFVWFLCIFWTIPVAVIGAISNINYLTDKVPFLSFINDIPDVILGVVTGLLPVILLAVLMALVPIIMNILASLFEPTQGRVQMKVQGWYFPFQVIQVFLVTTFASGAASVVTQIINDPTQAPTLLAQNLPKASNFYISFFILFGLMNSAMMMLNIVPLLLFIILGKLLDKTPRKMYNRYINLGGLGWGALYPKFTNLGVIALAYSSIAPLILGFATVCFALLYLAFRYNILFAVGTNVSTRGESYKRALKQLTVGIYISEICLIGLFAIGVGTTNQSIGPLVLMVVFLVATILWQIWLGRKVNKMDAELPSQIAAEGWLGGRSAPRNSQSDSVTSESALKNGHGNEKPDSLPAVESAPLPQSGKKPISQRIRAFFAPTSAALENVHSVAGNLSTPPRPYTQQEHDEAYLHPALISECPMVWIARDQYGLSKQEVGATQAAVGKDLLTITDEGAWFNDKGKIEWPHEDEGSLRKVPIWEDEPEY</sequence>
<reference evidence="13 14" key="1">
    <citation type="journal article" date="2020" name="Microbiol. Resour. Announc.">
        <title>Draft Genome Sequence of a Cladosporium Species Isolated from the Mesophotic Ascidian Didemnum maculosum.</title>
        <authorList>
            <person name="Gioti A."/>
            <person name="Siaperas R."/>
            <person name="Nikolaivits E."/>
            <person name="Le Goff G."/>
            <person name="Ouazzani J."/>
            <person name="Kotoulas G."/>
            <person name="Topakas E."/>
        </authorList>
    </citation>
    <scope>NUCLEOTIDE SEQUENCE [LARGE SCALE GENOMIC DNA]</scope>
    <source>
        <strain evidence="13 14">TM138-S3</strain>
    </source>
</reference>
<evidence type="ECO:0000259" key="10">
    <source>
        <dbReference type="Pfam" id="PF12621"/>
    </source>
</evidence>
<keyword evidence="3" id="KW-0813">Transport</keyword>
<dbReference type="Pfam" id="PF14703">
    <property type="entry name" value="PHM7_cyt"/>
    <property type="match status" value="1"/>
</dbReference>
<evidence type="ECO:0008006" key="15">
    <source>
        <dbReference type="Google" id="ProtNLM"/>
    </source>
</evidence>
<dbReference type="Proteomes" id="UP000803884">
    <property type="component" value="Unassembled WGS sequence"/>
</dbReference>